<keyword evidence="17" id="KW-0449">Lipoprotein</keyword>
<evidence type="ECO:0000256" key="8">
    <source>
        <dbReference type="ARBA" id="ARBA00022622"/>
    </source>
</evidence>
<keyword evidence="5" id="KW-1003">Cell membrane</keyword>
<dbReference type="GO" id="GO:0098552">
    <property type="term" value="C:side of membrane"/>
    <property type="evidence" value="ECO:0007669"/>
    <property type="project" value="UniProtKB-KW"/>
</dbReference>
<evidence type="ECO:0000256" key="1">
    <source>
        <dbReference type="ARBA" id="ARBA00001941"/>
    </source>
</evidence>
<dbReference type="PROSITE" id="PS51677">
    <property type="entry name" value="NODB"/>
    <property type="match status" value="1"/>
</dbReference>
<evidence type="ECO:0000313" key="26">
    <source>
        <dbReference type="Proteomes" id="UP000076532"/>
    </source>
</evidence>
<evidence type="ECO:0000256" key="17">
    <source>
        <dbReference type="ARBA" id="ARBA00023288"/>
    </source>
</evidence>
<dbReference type="SUPFAM" id="SSF88713">
    <property type="entry name" value="Glycoside hydrolase/deacetylase"/>
    <property type="match status" value="1"/>
</dbReference>
<dbReference type="GO" id="GO:0000272">
    <property type="term" value="P:polysaccharide catabolic process"/>
    <property type="evidence" value="ECO:0007669"/>
    <property type="project" value="UniProtKB-KW"/>
</dbReference>
<dbReference type="InterPro" id="IPR011330">
    <property type="entry name" value="Glyco_hydro/deAcase_b/a-brl"/>
</dbReference>
<keyword evidence="13" id="KW-0472">Membrane</keyword>
<evidence type="ECO:0000256" key="19">
    <source>
        <dbReference type="ARBA" id="ARBA00023326"/>
    </source>
</evidence>
<keyword evidence="26" id="KW-1185">Reference proteome</keyword>
<feature type="chain" id="PRO_5007877059" description="chitin deacetylase" evidence="23">
    <location>
        <begin position="25"/>
        <end position="430"/>
    </location>
</feature>
<dbReference type="CDD" id="cd10952">
    <property type="entry name" value="CE4_MrCDA_like"/>
    <property type="match status" value="1"/>
</dbReference>
<dbReference type="GO" id="GO:0046872">
    <property type="term" value="F:metal ion binding"/>
    <property type="evidence" value="ECO:0007669"/>
    <property type="project" value="UniProtKB-KW"/>
</dbReference>
<keyword evidence="14" id="KW-0325">Glycoprotein</keyword>
<keyword evidence="6" id="KW-0134">Cell wall</keyword>
<dbReference type="GO" id="GO:0071555">
    <property type="term" value="P:cell wall organization"/>
    <property type="evidence" value="ECO:0007669"/>
    <property type="project" value="UniProtKB-KW"/>
</dbReference>
<dbReference type="InterPro" id="IPR002509">
    <property type="entry name" value="NODB_dom"/>
</dbReference>
<dbReference type="FunFam" id="3.20.20.370:FF:000004">
    <property type="entry name" value="Related to Chitin deacetylase"/>
    <property type="match status" value="1"/>
</dbReference>
<evidence type="ECO:0000259" key="24">
    <source>
        <dbReference type="PROSITE" id="PS51677"/>
    </source>
</evidence>
<dbReference type="GO" id="GO:0009272">
    <property type="term" value="P:fungal-type cell wall biogenesis"/>
    <property type="evidence" value="ECO:0007669"/>
    <property type="project" value="UniProtKB-ARBA"/>
</dbReference>
<evidence type="ECO:0000256" key="11">
    <source>
        <dbReference type="ARBA" id="ARBA00022801"/>
    </source>
</evidence>
<dbReference type="AlphaFoldDB" id="A0A166LUJ5"/>
<evidence type="ECO:0000256" key="12">
    <source>
        <dbReference type="ARBA" id="ARBA00023024"/>
    </source>
</evidence>
<comment type="similarity">
    <text evidence="4">Belongs to the polysaccharide deacetylase family.</text>
</comment>
<evidence type="ECO:0000256" key="20">
    <source>
        <dbReference type="ARBA" id="ARBA00024056"/>
    </source>
</evidence>
<evidence type="ECO:0000256" key="6">
    <source>
        <dbReference type="ARBA" id="ARBA00022512"/>
    </source>
</evidence>
<gene>
    <name evidence="25" type="ORF">FIBSPDRAFT_858597</name>
</gene>
<evidence type="ECO:0000256" key="7">
    <source>
        <dbReference type="ARBA" id="ARBA00022525"/>
    </source>
</evidence>
<protein>
    <recommendedName>
        <fullName evidence="20">chitin deacetylase</fullName>
        <ecNumber evidence="20">3.5.1.41</ecNumber>
    </recommendedName>
</protein>
<keyword evidence="7" id="KW-0964">Secreted</keyword>
<dbReference type="EMBL" id="KV417533">
    <property type="protein sequence ID" value="KZP23331.1"/>
    <property type="molecule type" value="Genomic_DNA"/>
</dbReference>
<dbReference type="EC" id="3.5.1.41" evidence="20"/>
<dbReference type="OrthoDB" id="407355at2759"/>
<dbReference type="PANTHER" id="PTHR10587:SF98">
    <property type="entry name" value="CHITIN DEACETYLASE"/>
    <property type="match status" value="1"/>
</dbReference>
<evidence type="ECO:0000256" key="13">
    <source>
        <dbReference type="ARBA" id="ARBA00023136"/>
    </source>
</evidence>
<evidence type="ECO:0000256" key="5">
    <source>
        <dbReference type="ARBA" id="ARBA00022475"/>
    </source>
</evidence>
<keyword evidence="8" id="KW-0336">GPI-anchor</keyword>
<feature type="domain" description="NodB homology" evidence="24">
    <location>
        <begin position="139"/>
        <end position="339"/>
    </location>
</feature>
<comment type="cofactor">
    <cofactor evidence="1">
        <name>Co(2+)</name>
        <dbReference type="ChEBI" id="CHEBI:48828"/>
    </cofactor>
</comment>
<dbReference type="GO" id="GO:0004099">
    <property type="term" value="F:chitin deacetylase activity"/>
    <property type="evidence" value="ECO:0007669"/>
    <property type="project" value="UniProtKB-EC"/>
</dbReference>
<feature type="compositionally biased region" description="Low complexity" evidence="22">
    <location>
        <begin position="365"/>
        <end position="374"/>
    </location>
</feature>
<feature type="region of interest" description="Disordered" evidence="22">
    <location>
        <begin position="354"/>
        <end position="374"/>
    </location>
</feature>
<accession>A0A166LUJ5</accession>
<evidence type="ECO:0000256" key="22">
    <source>
        <dbReference type="SAM" id="MobiDB-lite"/>
    </source>
</evidence>
<feature type="compositionally biased region" description="Polar residues" evidence="22">
    <location>
        <begin position="354"/>
        <end position="364"/>
    </location>
</feature>
<proteinExistence type="inferred from homology"/>
<dbReference type="GO" id="GO:0005886">
    <property type="term" value="C:plasma membrane"/>
    <property type="evidence" value="ECO:0007669"/>
    <property type="project" value="UniProtKB-SubCell"/>
</dbReference>
<evidence type="ECO:0000256" key="23">
    <source>
        <dbReference type="SAM" id="SignalP"/>
    </source>
</evidence>
<keyword evidence="16" id="KW-0170">Cobalt</keyword>
<evidence type="ECO:0000256" key="18">
    <source>
        <dbReference type="ARBA" id="ARBA00023316"/>
    </source>
</evidence>
<sequence length="430" mass="45647">MRFASFTLTPVATIALLLAHTARGQDRTTEAGEAAIADPNTECSAYTYAPVVSQLANFPTTRPAIILPSDTVALAKWNSIQASIPTNIPVKGNVDGDFSTFTPTYDGATDPDCWWTYNKCTTPKLANLKPDIANMPEPMTLGYGFDDGPNCSHNAFYDFLTEQKQKATMFYIGINVQNHPLEAQRAVADGHEICVHTWSHPYMTAVNSEGVFAELYYTMQMIKLATGVTPTCWRPPYGDIDDRVRSVASALGLRSILWEYDANDWQVGAAGFSTTSAQVDANYETLITAAGNGTFNTAGAIILTHEINNYTMQEAINMYPKLKAAFKALVPVGVGYNITQPYVETNYTQPTFSQYTGDTTAPNPTSSGLATSAKGSATSAKGSATTAASSSVATKGASGDSSNGTSAASTLLPATMAMAVALFGGAAILA</sequence>
<keyword evidence="9" id="KW-0479">Metal-binding</keyword>
<evidence type="ECO:0000256" key="14">
    <source>
        <dbReference type="ARBA" id="ARBA00023180"/>
    </source>
</evidence>
<evidence type="ECO:0000256" key="10">
    <source>
        <dbReference type="ARBA" id="ARBA00022729"/>
    </source>
</evidence>
<keyword evidence="15" id="KW-0119">Carbohydrate metabolism</keyword>
<feature type="signal peptide" evidence="23">
    <location>
        <begin position="1"/>
        <end position="24"/>
    </location>
</feature>
<evidence type="ECO:0000256" key="3">
    <source>
        <dbReference type="ARBA" id="ARBA00004609"/>
    </source>
</evidence>
<dbReference type="Pfam" id="PF01522">
    <property type="entry name" value="Polysacc_deac_1"/>
    <property type="match status" value="1"/>
</dbReference>
<evidence type="ECO:0000256" key="9">
    <source>
        <dbReference type="ARBA" id="ARBA00022723"/>
    </source>
</evidence>
<evidence type="ECO:0000313" key="25">
    <source>
        <dbReference type="EMBL" id="KZP23331.1"/>
    </source>
</evidence>
<reference evidence="25 26" key="1">
    <citation type="journal article" date="2016" name="Mol. Biol. Evol.">
        <title>Comparative Genomics of Early-Diverging Mushroom-Forming Fungi Provides Insights into the Origins of Lignocellulose Decay Capabilities.</title>
        <authorList>
            <person name="Nagy L.G."/>
            <person name="Riley R."/>
            <person name="Tritt A."/>
            <person name="Adam C."/>
            <person name="Daum C."/>
            <person name="Floudas D."/>
            <person name="Sun H."/>
            <person name="Yadav J.S."/>
            <person name="Pangilinan J."/>
            <person name="Larsson K.H."/>
            <person name="Matsuura K."/>
            <person name="Barry K."/>
            <person name="Labutti K."/>
            <person name="Kuo R."/>
            <person name="Ohm R.A."/>
            <person name="Bhattacharya S.S."/>
            <person name="Shirouzu T."/>
            <person name="Yoshinaga Y."/>
            <person name="Martin F.M."/>
            <person name="Grigoriev I.V."/>
            <person name="Hibbett D.S."/>
        </authorList>
    </citation>
    <scope>NUCLEOTIDE SEQUENCE [LARGE SCALE GENOMIC DNA]</scope>
    <source>
        <strain evidence="25 26">CBS 109695</strain>
    </source>
</reference>
<evidence type="ECO:0000256" key="15">
    <source>
        <dbReference type="ARBA" id="ARBA00023277"/>
    </source>
</evidence>
<keyword evidence="10 23" id="KW-0732">Signal</keyword>
<evidence type="ECO:0000256" key="2">
    <source>
        <dbReference type="ARBA" id="ARBA00004191"/>
    </source>
</evidence>
<keyword evidence="12" id="KW-0146">Chitin degradation</keyword>
<evidence type="ECO:0000256" key="4">
    <source>
        <dbReference type="ARBA" id="ARBA00010973"/>
    </source>
</evidence>
<dbReference type="GO" id="GO:0006032">
    <property type="term" value="P:chitin catabolic process"/>
    <property type="evidence" value="ECO:0007669"/>
    <property type="project" value="UniProtKB-KW"/>
</dbReference>
<comment type="subcellular location">
    <subcellularLocation>
        <location evidence="3">Cell membrane</location>
        <topology evidence="3">Lipid-anchor</topology>
        <topology evidence="3">GPI-anchor</topology>
    </subcellularLocation>
    <subcellularLocation>
        <location evidence="2">Secreted</location>
        <location evidence="2">Cell wall</location>
    </subcellularLocation>
</comment>
<evidence type="ECO:0000256" key="21">
    <source>
        <dbReference type="ARBA" id="ARBA00048494"/>
    </source>
</evidence>
<keyword evidence="11" id="KW-0378">Hydrolase</keyword>
<organism evidence="25 26">
    <name type="scientific">Athelia psychrophila</name>
    <dbReference type="NCBI Taxonomy" id="1759441"/>
    <lineage>
        <taxon>Eukaryota</taxon>
        <taxon>Fungi</taxon>
        <taxon>Dikarya</taxon>
        <taxon>Basidiomycota</taxon>
        <taxon>Agaricomycotina</taxon>
        <taxon>Agaricomycetes</taxon>
        <taxon>Agaricomycetidae</taxon>
        <taxon>Atheliales</taxon>
        <taxon>Atheliaceae</taxon>
        <taxon>Athelia</taxon>
    </lineage>
</organism>
<dbReference type="InterPro" id="IPR050248">
    <property type="entry name" value="Polysacc_deacetylase_ArnD"/>
</dbReference>
<dbReference type="Gene3D" id="3.20.20.370">
    <property type="entry name" value="Glycoside hydrolase/deacetylase"/>
    <property type="match status" value="1"/>
</dbReference>
<evidence type="ECO:0000256" key="16">
    <source>
        <dbReference type="ARBA" id="ARBA00023285"/>
    </source>
</evidence>
<dbReference type="STRING" id="436010.A0A166LUJ5"/>
<keyword evidence="18" id="KW-0961">Cell wall biogenesis/degradation</keyword>
<dbReference type="PANTHER" id="PTHR10587">
    <property type="entry name" value="GLYCOSYL TRANSFERASE-RELATED"/>
    <property type="match status" value="1"/>
</dbReference>
<dbReference type="Proteomes" id="UP000076532">
    <property type="component" value="Unassembled WGS sequence"/>
</dbReference>
<name>A0A166LUJ5_9AGAM</name>
<comment type="catalytic activity">
    <reaction evidence="21">
        <text>[(1-&gt;4)-N-acetyl-beta-D-glucosaminyl](n) + n H2O = chitosan + n acetate</text>
        <dbReference type="Rhea" id="RHEA:10464"/>
        <dbReference type="Rhea" id="RHEA-COMP:9593"/>
        <dbReference type="Rhea" id="RHEA-COMP:9597"/>
        <dbReference type="ChEBI" id="CHEBI:15377"/>
        <dbReference type="ChEBI" id="CHEBI:17029"/>
        <dbReference type="ChEBI" id="CHEBI:30089"/>
        <dbReference type="ChEBI" id="CHEBI:57704"/>
        <dbReference type="EC" id="3.5.1.41"/>
    </reaction>
    <physiologicalReaction direction="left-to-right" evidence="21">
        <dbReference type="Rhea" id="RHEA:10465"/>
    </physiologicalReaction>
</comment>
<keyword evidence="19" id="KW-0624">Polysaccharide degradation</keyword>